<comment type="caution">
    <text evidence="5">The sequence shown here is derived from an EMBL/GenBank/DDBJ whole genome shotgun (WGS) entry which is preliminary data.</text>
</comment>
<organism evidence="5 6">
    <name type="scientific">Prosthecomicrobium pneumaticum</name>
    <dbReference type="NCBI Taxonomy" id="81895"/>
    <lineage>
        <taxon>Bacteria</taxon>
        <taxon>Pseudomonadati</taxon>
        <taxon>Pseudomonadota</taxon>
        <taxon>Alphaproteobacteria</taxon>
        <taxon>Hyphomicrobiales</taxon>
        <taxon>Kaistiaceae</taxon>
        <taxon>Prosthecomicrobium</taxon>
    </lineage>
</organism>
<dbReference type="GO" id="GO:0000179">
    <property type="term" value="F:rRNA (adenine-N6,N6-)-dimethyltransferase activity"/>
    <property type="evidence" value="ECO:0007669"/>
    <property type="project" value="InterPro"/>
</dbReference>
<dbReference type="SUPFAM" id="SSF53335">
    <property type="entry name" value="S-adenosyl-L-methionine-dependent methyltransferases"/>
    <property type="match status" value="1"/>
</dbReference>
<dbReference type="SMART" id="SM00650">
    <property type="entry name" value="rADc"/>
    <property type="match status" value="1"/>
</dbReference>
<keyword evidence="1 5" id="KW-0489">Methyltransferase</keyword>
<evidence type="ECO:0000313" key="5">
    <source>
        <dbReference type="EMBL" id="MBB5754066.1"/>
    </source>
</evidence>
<evidence type="ECO:0000256" key="1">
    <source>
        <dbReference type="ARBA" id="ARBA00022603"/>
    </source>
</evidence>
<name>A0A7W9FNW0_9HYPH</name>
<accession>A0A7W9FNW0</accession>
<feature type="domain" description="Ribosomal RNA adenine methylase transferase N-terminal" evidence="4">
    <location>
        <begin position="52"/>
        <end position="194"/>
    </location>
</feature>
<dbReference type="AlphaFoldDB" id="A0A7W9FNW0"/>
<dbReference type="CDD" id="cd02440">
    <property type="entry name" value="AdoMet_MTases"/>
    <property type="match status" value="1"/>
</dbReference>
<reference evidence="5 6" key="1">
    <citation type="submission" date="2020-08" db="EMBL/GenBank/DDBJ databases">
        <title>Genomic Encyclopedia of Type Strains, Phase IV (KMG-IV): sequencing the most valuable type-strain genomes for metagenomic binning, comparative biology and taxonomic classification.</title>
        <authorList>
            <person name="Goeker M."/>
        </authorList>
    </citation>
    <scope>NUCLEOTIDE SEQUENCE [LARGE SCALE GENOMIC DNA]</scope>
    <source>
        <strain evidence="5 6">DSM 16268</strain>
    </source>
</reference>
<dbReference type="Gene3D" id="3.40.50.150">
    <property type="entry name" value="Vaccinia Virus protein VP39"/>
    <property type="match status" value="1"/>
</dbReference>
<gene>
    <name evidence="5" type="ORF">GGQ63_003141</name>
</gene>
<keyword evidence="2 5" id="KW-0808">Transferase</keyword>
<dbReference type="EC" id="2.1.1.71" evidence="5"/>
<dbReference type="RefSeq" id="WP_343061168.1">
    <property type="nucleotide sequence ID" value="NZ_JACHOO010000006.1"/>
</dbReference>
<evidence type="ECO:0000256" key="2">
    <source>
        <dbReference type="ARBA" id="ARBA00022679"/>
    </source>
</evidence>
<dbReference type="Pfam" id="PF13649">
    <property type="entry name" value="Methyltransf_25"/>
    <property type="match status" value="1"/>
</dbReference>
<keyword evidence="6" id="KW-1185">Reference proteome</keyword>
<dbReference type="EMBL" id="JACHOO010000006">
    <property type="protein sequence ID" value="MBB5754066.1"/>
    <property type="molecule type" value="Genomic_DNA"/>
</dbReference>
<sequence>MINDRHARIGCGMNGLQTSRLKTKVADEVRFLKNWIDKPLTTGAVSPSGKALTRLMASFVSPVDTLPVLELGPGTGVVTQALLARGVAPGRIVSVEYNPQFCSLLAARFPGVSIVEGDAYDLDLAFAATEGCRLSAVVSSLPLFTQPLPKRRALLEGLLARMRPGAPFIQFSYALVPPVPAVSGAYTVDVTPWVLKNVPPARVWVYRGVGGA</sequence>
<evidence type="ECO:0000256" key="3">
    <source>
        <dbReference type="ARBA" id="ARBA00022691"/>
    </source>
</evidence>
<dbReference type="GO" id="GO:0000773">
    <property type="term" value="F:phosphatidyl-N-methylethanolamine N-methyltransferase activity"/>
    <property type="evidence" value="ECO:0007669"/>
    <property type="project" value="UniProtKB-EC"/>
</dbReference>
<evidence type="ECO:0000313" key="6">
    <source>
        <dbReference type="Proteomes" id="UP000523821"/>
    </source>
</evidence>
<evidence type="ECO:0000259" key="4">
    <source>
        <dbReference type="SMART" id="SM00650"/>
    </source>
</evidence>
<dbReference type="InterPro" id="IPR029063">
    <property type="entry name" value="SAM-dependent_MTases_sf"/>
</dbReference>
<dbReference type="EC" id="2.1.1.17" evidence="5"/>
<dbReference type="InterPro" id="IPR020598">
    <property type="entry name" value="rRNA_Ade_methylase_Trfase_N"/>
</dbReference>
<dbReference type="Proteomes" id="UP000523821">
    <property type="component" value="Unassembled WGS sequence"/>
</dbReference>
<protein>
    <submittedName>
        <fullName evidence="5">Phosphatidylethanolamine/phosphatidyl-N-methylethanolamine N-methyltransferase</fullName>
        <ecNumber evidence="5">2.1.1.17</ecNumber>
        <ecNumber evidence="5">2.1.1.71</ecNumber>
    </submittedName>
</protein>
<dbReference type="GO" id="GO:0004608">
    <property type="term" value="F:phosphatidylethanolamine N-methyltransferase activity"/>
    <property type="evidence" value="ECO:0007669"/>
    <property type="project" value="UniProtKB-EC"/>
</dbReference>
<dbReference type="InterPro" id="IPR041698">
    <property type="entry name" value="Methyltransf_25"/>
</dbReference>
<keyword evidence="3" id="KW-0949">S-adenosyl-L-methionine</keyword>
<proteinExistence type="predicted"/>